<dbReference type="Proteomes" id="UP000254069">
    <property type="component" value="Unassembled WGS sequence"/>
</dbReference>
<dbReference type="PANTHER" id="PTHR43861">
    <property type="entry name" value="TRANS-ACONITATE 2-METHYLTRANSFERASE-RELATED"/>
    <property type="match status" value="1"/>
</dbReference>
<evidence type="ECO:0000313" key="3">
    <source>
        <dbReference type="EMBL" id="SUI57423.1"/>
    </source>
</evidence>
<dbReference type="GO" id="GO:0061542">
    <property type="term" value="F:3-demethylubiquinol 3-O-methyltransferase activity"/>
    <property type="evidence" value="ECO:0007669"/>
    <property type="project" value="UniProtKB-EC"/>
</dbReference>
<keyword evidence="1 3" id="KW-0808">Transferase</keyword>
<dbReference type="SUPFAM" id="SSF53335">
    <property type="entry name" value="S-adenosyl-L-methionine-dependent methyltransferases"/>
    <property type="match status" value="1"/>
</dbReference>
<dbReference type="GO" id="GO:0032259">
    <property type="term" value="P:methylation"/>
    <property type="evidence" value="ECO:0007669"/>
    <property type="project" value="UniProtKB-KW"/>
</dbReference>
<reference evidence="3 4" key="1">
    <citation type="submission" date="2018-06" db="EMBL/GenBank/DDBJ databases">
        <authorList>
            <consortium name="Pathogen Informatics"/>
            <person name="Doyle S."/>
        </authorList>
    </citation>
    <scope>NUCLEOTIDE SEQUENCE [LARGE SCALE GENOMIC DNA]</scope>
    <source>
        <strain evidence="3 4">NCTC10738</strain>
    </source>
</reference>
<evidence type="ECO:0000259" key="2">
    <source>
        <dbReference type="Pfam" id="PF13649"/>
    </source>
</evidence>
<feature type="domain" description="Methyltransferase" evidence="2">
    <location>
        <begin position="69"/>
        <end position="163"/>
    </location>
</feature>
<proteinExistence type="predicted"/>
<dbReference type="RefSeq" id="WP_115389393.1">
    <property type="nucleotide sequence ID" value="NZ_JADZHC010000009.1"/>
</dbReference>
<sequence length="280" mass="31824">MNINKLISQHLPIRLSPNESKIPWNDADFSQRMLENHLSQEHDWASRKLAVIERQVDWLCSQLAPGAKVLDLGCGPGFYTQLLAKRGFCCTGVDFSPASITYAQQQAQTAGLDIDYQLLDVRSYRPAKKFDFIMMTFGELNVFSAADAKSLLKDCANWLTPNGKLLVEVHSFDEVKRQGQAEPSWQRHSQGLFLDAPHLLLTEHAWDEALQTSSTLFWVIEENGKVARFGSRMQAWQDEEYLQLLNECGFNKIQRIDTAEWPSSNTFEGKLYTLMACSKA</sequence>
<dbReference type="CDD" id="cd02440">
    <property type="entry name" value="AdoMet_MTases"/>
    <property type="match status" value="1"/>
</dbReference>
<gene>
    <name evidence="3" type="primary">ubiG_1</name>
    <name evidence="3" type="ORF">NCTC10738_01266</name>
</gene>
<dbReference type="Pfam" id="PF13649">
    <property type="entry name" value="Methyltransf_25"/>
    <property type="match status" value="1"/>
</dbReference>
<evidence type="ECO:0000256" key="1">
    <source>
        <dbReference type="ARBA" id="ARBA00022679"/>
    </source>
</evidence>
<dbReference type="Gene3D" id="2.20.25.110">
    <property type="entry name" value="S-adenosyl-L-methionine-dependent methyltransferases"/>
    <property type="match status" value="1"/>
</dbReference>
<protein>
    <submittedName>
        <fullName evidence="3">3-demethylubiquinone-9 3-methyltransferase</fullName>
        <ecNumber evidence="3">2.1.1.64</ecNumber>
    </submittedName>
</protein>
<evidence type="ECO:0000313" key="4">
    <source>
        <dbReference type="Proteomes" id="UP000254069"/>
    </source>
</evidence>
<organism evidence="3 4">
    <name type="scientific">Shewanella algae</name>
    <dbReference type="NCBI Taxonomy" id="38313"/>
    <lineage>
        <taxon>Bacteria</taxon>
        <taxon>Pseudomonadati</taxon>
        <taxon>Pseudomonadota</taxon>
        <taxon>Gammaproteobacteria</taxon>
        <taxon>Alteromonadales</taxon>
        <taxon>Shewanellaceae</taxon>
        <taxon>Shewanella</taxon>
    </lineage>
</organism>
<keyword evidence="4" id="KW-1185">Reference proteome</keyword>
<dbReference type="AlphaFoldDB" id="A0A379Z8J9"/>
<dbReference type="EC" id="2.1.1.64" evidence="3"/>
<dbReference type="InterPro" id="IPR029063">
    <property type="entry name" value="SAM-dependent_MTases_sf"/>
</dbReference>
<dbReference type="InterPro" id="IPR041698">
    <property type="entry name" value="Methyltransf_25"/>
</dbReference>
<name>A0A379Z8J9_9GAMM</name>
<keyword evidence="3" id="KW-0830">Ubiquinone</keyword>
<accession>A0A379Z8J9</accession>
<dbReference type="Gene3D" id="3.40.50.150">
    <property type="entry name" value="Vaccinia Virus protein VP39"/>
    <property type="match status" value="1"/>
</dbReference>
<dbReference type="EMBL" id="UGYO01000001">
    <property type="protein sequence ID" value="SUI57423.1"/>
    <property type="molecule type" value="Genomic_DNA"/>
</dbReference>
<keyword evidence="3" id="KW-0489">Methyltransferase</keyword>